<protein>
    <recommendedName>
        <fullName evidence="5">Small-conductance mechanosensitive channel</fullName>
    </recommendedName>
</protein>
<keyword evidence="2 5" id="KW-0812">Transmembrane</keyword>
<keyword evidence="5" id="KW-0406">Ion transport</keyword>
<dbReference type="InterPro" id="IPR010920">
    <property type="entry name" value="LSM_dom_sf"/>
</dbReference>
<evidence type="ECO:0000256" key="4">
    <source>
        <dbReference type="ARBA" id="ARBA00023136"/>
    </source>
</evidence>
<keyword evidence="5" id="KW-0813">Transport</keyword>
<proteinExistence type="inferred from homology"/>
<evidence type="ECO:0000256" key="1">
    <source>
        <dbReference type="ARBA" id="ARBA00004370"/>
    </source>
</evidence>
<comment type="caution">
    <text evidence="5">Lacks conserved residue(s) required for the propagation of feature annotation.</text>
</comment>
<dbReference type="SUPFAM" id="SSF50182">
    <property type="entry name" value="Sm-like ribonucleoproteins"/>
    <property type="match status" value="1"/>
</dbReference>
<keyword evidence="5" id="KW-1003">Cell membrane</keyword>
<keyword evidence="3 5" id="KW-1133">Transmembrane helix</keyword>
<evidence type="ECO:0000256" key="2">
    <source>
        <dbReference type="ARBA" id="ARBA00022692"/>
    </source>
</evidence>
<comment type="subunit">
    <text evidence="5">Homoheptamer.</text>
</comment>
<sequence length="193" mass="21027">MNKFLQSIHDNLPQWMADWFDVLVPAAEVALIMIGALVIMRIAKLLIGRVGRPYGLPGKAAALTQRVLGFFVYGGAILWALERLGVSGAVLWSAFTGFAAVGAVAFFAAWSVLSNLFCAILIYTTQPFRVGDVIEVLEGGDKPGVKGRVLDINLVYTTLSEETEGAGTTLQLPNSLFFQRIVRRWNDSSSSLF</sequence>
<reference evidence="7" key="1">
    <citation type="submission" date="2023-09" db="EMBL/GenBank/DDBJ databases">
        <title>Description of first Herbaspirillum huttiense subsp. nephrolepsisexaltata and Herbaspirillum huttiense subsp. lycopersicon.</title>
        <authorList>
            <person name="Poudel M."/>
            <person name="Sharma A."/>
            <person name="Goss E."/>
            <person name="Tapia J.H."/>
            <person name="Harmon C.M."/>
            <person name="Jones J.B."/>
        </authorList>
    </citation>
    <scope>NUCLEOTIDE SEQUENCE</scope>
    <source>
        <strain evidence="7">SE1</strain>
    </source>
</reference>
<dbReference type="Gene3D" id="1.10.287.1260">
    <property type="match status" value="1"/>
</dbReference>
<keyword evidence="5" id="KW-0407">Ion channel</keyword>
<feature type="transmembrane region" description="Helical" evidence="5">
    <location>
        <begin position="22"/>
        <end position="43"/>
    </location>
</feature>
<evidence type="ECO:0000313" key="7">
    <source>
        <dbReference type="EMBL" id="MDR9851382.1"/>
    </source>
</evidence>
<dbReference type="Proteomes" id="UP001246576">
    <property type="component" value="Unassembled WGS sequence"/>
</dbReference>
<organism evidence="7 8">
    <name type="scientific">Herbaspirillum huttiense subsp. lycopersici</name>
    <dbReference type="NCBI Taxonomy" id="3074428"/>
    <lineage>
        <taxon>Bacteria</taxon>
        <taxon>Pseudomonadati</taxon>
        <taxon>Pseudomonadota</taxon>
        <taxon>Betaproteobacteria</taxon>
        <taxon>Burkholderiales</taxon>
        <taxon>Oxalobacteraceae</taxon>
        <taxon>Herbaspirillum</taxon>
    </lineage>
</organism>
<accession>A0ABU2EU97</accession>
<feature type="transmembrane region" description="Helical" evidence="5">
    <location>
        <begin position="63"/>
        <end position="81"/>
    </location>
</feature>
<dbReference type="InterPro" id="IPR006685">
    <property type="entry name" value="MscS_channel_2nd"/>
</dbReference>
<evidence type="ECO:0000256" key="5">
    <source>
        <dbReference type="RuleBase" id="RU369025"/>
    </source>
</evidence>
<feature type="domain" description="Mechanosensitive ion channel MscS" evidence="6">
    <location>
        <begin position="112"/>
        <end position="181"/>
    </location>
</feature>
<comment type="subcellular location">
    <subcellularLocation>
        <location evidence="5">Cell inner membrane</location>
        <topology evidence="5">Multi-pass membrane protein</topology>
    </subcellularLocation>
    <subcellularLocation>
        <location evidence="1">Membrane</location>
    </subcellularLocation>
</comment>
<keyword evidence="8" id="KW-1185">Reference proteome</keyword>
<comment type="function">
    <text evidence="5">Mechanosensitive channel that participates in the regulation of osmotic pressure changes within the cell, opening in response to stretch forces in the membrane lipid bilayer, without the need for other proteins. Contributes to normal resistance to hypoosmotic shock. Forms an ion channel of 1.0 nanosiemens conductance with a slight preference for anions.</text>
</comment>
<dbReference type="Gene3D" id="2.30.30.60">
    <property type="match status" value="1"/>
</dbReference>
<feature type="transmembrane region" description="Helical" evidence="5">
    <location>
        <begin position="93"/>
        <end position="123"/>
    </location>
</feature>
<keyword evidence="4 5" id="KW-0472">Membrane</keyword>
<dbReference type="Pfam" id="PF00924">
    <property type="entry name" value="MS_channel_2nd"/>
    <property type="match status" value="1"/>
</dbReference>
<dbReference type="RefSeq" id="WP_310841457.1">
    <property type="nucleotide sequence ID" value="NZ_JAVLSJ010000017.1"/>
</dbReference>
<dbReference type="PANTHER" id="PTHR30221:SF8">
    <property type="entry name" value="SMALL-CONDUCTANCE MECHANOSENSITIVE CHANNEL"/>
    <property type="match status" value="1"/>
</dbReference>
<keyword evidence="5" id="KW-0997">Cell inner membrane</keyword>
<dbReference type="PANTHER" id="PTHR30221">
    <property type="entry name" value="SMALL-CONDUCTANCE MECHANOSENSITIVE CHANNEL"/>
    <property type="match status" value="1"/>
</dbReference>
<dbReference type="EMBL" id="JAVLSJ010000017">
    <property type="protein sequence ID" value="MDR9851382.1"/>
    <property type="molecule type" value="Genomic_DNA"/>
</dbReference>
<evidence type="ECO:0000256" key="3">
    <source>
        <dbReference type="ARBA" id="ARBA00022989"/>
    </source>
</evidence>
<dbReference type="InterPro" id="IPR023408">
    <property type="entry name" value="MscS_beta-dom_sf"/>
</dbReference>
<gene>
    <name evidence="7" type="ORF">RI048_24365</name>
</gene>
<evidence type="ECO:0000313" key="8">
    <source>
        <dbReference type="Proteomes" id="UP001246576"/>
    </source>
</evidence>
<comment type="similarity">
    <text evidence="5">Belongs to the MscS (TC 1.A.23) family.</text>
</comment>
<name>A0ABU2EU97_9BURK</name>
<dbReference type="InterPro" id="IPR045275">
    <property type="entry name" value="MscS_archaea/bacteria_type"/>
</dbReference>
<evidence type="ECO:0000259" key="6">
    <source>
        <dbReference type="Pfam" id="PF00924"/>
    </source>
</evidence>
<comment type="caution">
    <text evidence="7">The sequence shown here is derived from an EMBL/GenBank/DDBJ whole genome shotgun (WGS) entry which is preliminary data.</text>
</comment>